<sequence>MGGNPCCCGDCSIFSDDFPDDPGTTLNSDWSEESGDWEYVGYDFLQENGTVDACVLAVATTRKSKQTVSCRLKDLQTGDKPRVICNAVDVQNYHFAEMEQNASDTTVRLYKRTGGSNSLLFEKVVDQIDLDSDVTLCINEKSFAWYADPVPGADAFIYFCNPSLFPNGKRGGLGNGGTSTIQFDTFTIGDFIGAEGQRC</sequence>
<organism evidence="1">
    <name type="scientific">marine sediment metagenome</name>
    <dbReference type="NCBI Taxonomy" id="412755"/>
    <lineage>
        <taxon>unclassified sequences</taxon>
        <taxon>metagenomes</taxon>
        <taxon>ecological metagenomes</taxon>
    </lineage>
</organism>
<reference evidence="1" key="1">
    <citation type="journal article" date="2015" name="Nature">
        <title>Complex archaea that bridge the gap between prokaryotes and eukaryotes.</title>
        <authorList>
            <person name="Spang A."/>
            <person name="Saw J.H."/>
            <person name="Jorgensen S.L."/>
            <person name="Zaremba-Niedzwiedzka K."/>
            <person name="Martijn J."/>
            <person name="Lind A.E."/>
            <person name="van Eijk R."/>
            <person name="Schleper C."/>
            <person name="Guy L."/>
            <person name="Ettema T.J."/>
        </authorList>
    </citation>
    <scope>NUCLEOTIDE SEQUENCE</scope>
</reference>
<comment type="caution">
    <text evidence="1">The sequence shown here is derived from an EMBL/GenBank/DDBJ whole genome shotgun (WGS) entry which is preliminary data.</text>
</comment>
<dbReference type="EMBL" id="LAZR01018475">
    <property type="protein sequence ID" value="KKL96274.1"/>
    <property type="molecule type" value="Genomic_DNA"/>
</dbReference>
<feature type="non-terminal residue" evidence="1">
    <location>
        <position position="199"/>
    </location>
</feature>
<dbReference type="AlphaFoldDB" id="A0A0F9GBR6"/>
<protein>
    <submittedName>
        <fullName evidence="1">Uncharacterized protein</fullName>
    </submittedName>
</protein>
<evidence type="ECO:0000313" key="1">
    <source>
        <dbReference type="EMBL" id="KKL96274.1"/>
    </source>
</evidence>
<proteinExistence type="predicted"/>
<accession>A0A0F9GBR6</accession>
<name>A0A0F9GBR6_9ZZZZ</name>
<gene>
    <name evidence="1" type="ORF">LCGC14_1846090</name>
</gene>